<protein>
    <recommendedName>
        <fullName evidence="4">Lipoprotein</fullName>
    </recommendedName>
</protein>
<evidence type="ECO:0000313" key="2">
    <source>
        <dbReference type="EMBL" id="MEE6261283.1"/>
    </source>
</evidence>
<evidence type="ECO:0000256" key="1">
    <source>
        <dbReference type="SAM" id="SignalP"/>
    </source>
</evidence>
<evidence type="ECO:0000313" key="3">
    <source>
        <dbReference type="Proteomes" id="UP001332243"/>
    </source>
</evidence>
<evidence type="ECO:0008006" key="4">
    <source>
        <dbReference type="Google" id="ProtNLM"/>
    </source>
</evidence>
<dbReference type="Proteomes" id="UP001332243">
    <property type="component" value="Unassembled WGS sequence"/>
</dbReference>
<dbReference type="EMBL" id="JAZGQK010000020">
    <property type="protein sequence ID" value="MEE6261283.1"/>
    <property type="molecule type" value="Genomic_DNA"/>
</dbReference>
<gene>
    <name evidence="2" type="ORF">V1633_22635</name>
</gene>
<dbReference type="RefSeq" id="WP_331216398.1">
    <property type="nucleotide sequence ID" value="NZ_JAZGQK010000020.1"/>
</dbReference>
<feature type="signal peptide" evidence="1">
    <location>
        <begin position="1"/>
        <end position="36"/>
    </location>
</feature>
<comment type="caution">
    <text evidence="2">The sequence shown here is derived from an EMBL/GenBank/DDBJ whole genome shotgun (WGS) entry which is preliminary data.</text>
</comment>
<accession>A0ABU7RXN0</accession>
<organism evidence="2 3">
    <name type="scientific">Plantactinospora sonchi</name>
    <dbReference type="NCBI Taxonomy" id="1544735"/>
    <lineage>
        <taxon>Bacteria</taxon>
        <taxon>Bacillati</taxon>
        <taxon>Actinomycetota</taxon>
        <taxon>Actinomycetes</taxon>
        <taxon>Micromonosporales</taxon>
        <taxon>Micromonosporaceae</taxon>
        <taxon>Plantactinospora</taxon>
    </lineage>
</organism>
<keyword evidence="1" id="KW-0732">Signal</keyword>
<name>A0ABU7RXN0_9ACTN</name>
<feature type="chain" id="PRO_5046276333" description="Lipoprotein" evidence="1">
    <location>
        <begin position="37"/>
        <end position="180"/>
    </location>
</feature>
<proteinExistence type="predicted"/>
<sequence>MRTPRAAAAGRFTVVLCTIALLVGACGGGPTPQVWAAAVCKALAPWRSEIGSLTRSTQQQMTAKTSPAQAKENLVRLLRGAEKASETARKKVAEAGVPDTDKGEAVSRGFLTSLTAVRDAYGKASVSIAELDTGQPAEFYQGVRAAVDTLNKEYDASSLDTTELDSVELQQAFDEVPECR</sequence>
<dbReference type="PROSITE" id="PS51257">
    <property type="entry name" value="PROKAR_LIPOPROTEIN"/>
    <property type="match status" value="1"/>
</dbReference>
<reference evidence="2 3" key="1">
    <citation type="submission" date="2024-01" db="EMBL/GenBank/DDBJ databases">
        <title>Genome insights into Plantactinospora sonchi sp. nov.</title>
        <authorList>
            <person name="Wang L."/>
        </authorList>
    </citation>
    <scope>NUCLEOTIDE SEQUENCE [LARGE SCALE GENOMIC DNA]</scope>
    <source>
        <strain evidence="2 3">NEAU-QY2</strain>
    </source>
</reference>
<keyword evidence="3" id="KW-1185">Reference proteome</keyword>